<keyword evidence="2" id="KW-1185">Reference proteome</keyword>
<organism evidence="1 2">
    <name type="scientific">Opisthorchis viverrini</name>
    <name type="common">Southeast Asian liver fluke</name>
    <dbReference type="NCBI Taxonomy" id="6198"/>
    <lineage>
        <taxon>Eukaryota</taxon>
        <taxon>Metazoa</taxon>
        <taxon>Spiralia</taxon>
        <taxon>Lophotrochozoa</taxon>
        <taxon>Platyhelminthes</taxon>
        <taxon>Trematoda</taxon>
        <taxon>Digenea</taxon>
        <taxon>Opisthorchiida</taxon>
        <taxon>Opisthorchiata</taxon>
        <taxon>Opisthorchiidae</taxon>
        <taxon>Opisthorchis</taxon>
    </lineage>
</organism>
<dbReference type="Proteomes" id="UP000054324">
    <property type="component" value="Unassembled WGS sequence"/>
</dbReference>
<reference evidence="1 2" key="1">
    <citation type="submission" date="2013-11" db="EMBL/GenBank/DDBJ databases">
        <title>Opisthorchis viverrini - life in the bile duct.</title>
        <authorList>
            <person name="Young N.D."/>
            <person name="Nagarajan N."/>
            <person name="Lin S.J."/>
            <person name="Korhonen P.K."/>
            <person name="Jex A.R."/>
            <person name="Hall R.S."/>
            <person name="Safavi-Hemami H."/>
            <person name="Kaewkong W."/>
            <person name="Bertrand D."/>
            <person name="Gao S."/>
            <person name="Seet Q."/>
            <person name="Wongkham S."/>
            <person name="Teh B.T."/>
            <person name="Wongkham C."/>
            <person name="Intapan P.M."/>
            <person name="Maleewong W."/>
            <person name="Yang X."/>
            <person name="Hu M."/>
            <person name="Wang Z."/>
            <person name="Hofmann A."/>
            <person name="Sternberg P.W."/>
            <person name="Tan P."/>
            <person name="Wang J."/>
            <person name="Gasser R.B."/>
        </authorList>
    </citation>
    <scope>NUCLEOTIDE SEQUENCE [LARGE SCALE GENOMIC DNA]</scope>
</reference>
<name>A0A074Z7I8_OPIVI</name>
<dbReference type="KEGG" id="ovi:T265_15642"/>
<dbReference type="OrthoDB" id="69641at2759"/>
<evidence type="ECO:0000313" key="1">
    <source>
        <dbReference type="EMBL" id="KER19150.1"/>
    </source>
</evidence>
<protein>
    <submittedName>
        <fullName evidence="1">Uncharacterized protein</fullName>
    </submittedName>
</protein>
<feature type="non-terminal residue" evidence="1">
    <location>
        <position position="1"/>
    </location>
</feature>
<sequence length="322" mass="36425">VTTWNNGRWLIIQTNLKARRTPVHGLHCLLRLDLRDRRVHVFRNHIAAIQKTTGVELSKLGKPITRQVDRTARLPHCGRIDQTAIHVAGTKLVTTWNNGRWLIIQTNLKARRTPVHGLHCLLRLDLRDRRVHVFRNHIAAIQKTTGVELSKLGKPITRQVDRTARLPHCGRIDQTAIHVAGTKLVIYDGIRKTTRKTNFAWETAFCIFSDYVSVRMTSVHPCCKLATRVAIVEALAPPVVAGSIIKTKNMATNPGRSTGICTAESILWGYLKEKQCMILISYTEKREMTMGISRRSSEAVHVVGVTDAHEHCAEDIQPELRY</sequence>
<proteinExistence type="predicted"/>
<evidence type="ECO:0000313" key="2">
    <source>
        <dbReference type="Proteomes" id="UP000054324"/>
    </source>
</evidence>
<dbReference type="EMBL" id="KL597308">
    <property type="protein sequence ID" value="KER19150.1"/>
    <property type="molecule type" value="Genomic_DNA"/>
</dbReference>
<gene>
    <name evidence="1" type="ORF">T265_15642</name>
</gene>
<dbReference type="CTD" id="20329807"/>
<dbReference type="AlphaFoldDB" id="A0A074Z7I8"/>
<dbReference type="RefSeq" id="XP_009177102.1">
    <property type="nucleotide sequence ID" value="XM_009178838.1"/>
</dbReference>
<accession>A0A074Z7I8</accession>
<dbReference type="GeneID" id="20329807"/>